<feature type="transmembrane region" description="Helical" evidence="9">
    <location>
        <begin position="281"/>
        <end position="301"/>
    </location>
</feature>
<evidence type="ECO:0000313" key="12">
    <source>
        <dbReference type="RefSeq" id="XP_013385646.1"/>
    </source>
</evidence>
<dbReference type="RefSeq" id="XP_013385646.1">
    <property type="nucleotide sequence ID" value="XM_013530192.1"/>
</dbReference>
<feature type="transmembrane region" description="Helical" evidence="9">
    <location>
        <begin position="133"/>
        <end position="154"/>
    </location>
</feature>
<dbReference type="KEGG" id="lak:106155391"/>
<evidence type="ECO:0000256" key="4">
    <source>
        <dbReference type="ARBA" id="ARBA00023040"/>
    </source>
</evidence>
<feature type="transmembrane region" description="Helical" evidence="9">
    <location>
        <begin position="227"/>
        <end position="252"/>
    </location>
</feature>
<dbReference type="PANTHER" id="PTHR45695:SF9">
    <property type="entry name" value="LEUCOKININ RECEPTOR"/>
    <property type="match status" value="1"/>
</dbReference>
<feature type="transmembrane region" description="Helical" evidence="9">
    <location>
        <begin position="175"/>
        <end position="196"/>
    </location>
</feature>
<dbReference type="Gene3D" id="1.20.1070.10">
    <property type="entry name" value="Rhodopsin 7-helix transmembrane proteins"/>
    <property type="match status" value="1"/>
</dbReference>
<feature type="transmembrane region" description="Helical" evidence="9">
    <location>
        <begin position="95"/>
        <end position="121"/>
    </location>
</feature>
<dbReference type="GeneID" id="106155391"/>
<evidence type="ECO:0000256" key="3">
    <source>
        <dbReference type="ARBA" id="ARBA00022989"/>
    </source>
</evidence>
<organism evidence="11 13">
    <name type="scientific">Lingula anatina</name>
    <name type="common">Brachiopod</name>
    <name type="synonym">Lingula unguis</name>
    <dbReference type="NCBI Taxonomy" id="7574"/>
    <lineage>
        <taxon>Eukaryota</taxon>
        <taxon>Metazoa</taxon>
        <taxon>Spiralia</taxon>
        <taxon>Lophotrochozoa</taxon>
        <taxon>Brachiopoda</taxon>
        <taxon>Linguliformea</taxon>
        <taxon>Lingulata</taxon>
        <taxon>Lingulida</taxon>
        <taxon>Linguloidea</taxon>
        <taxon>Lingulidae</taxon>
        <taxon>Lingula</taxon>
    </lineage>
</organism>
<evidence type="ECO:0000256" key="2">
    <source>
        <dbReference type="ARBA" id="ARBA00022692"/>
    </source>
</evidence>
<accession>A0A1S3HI01</accession>
<dbReference type="InterPro" id="IPR000276">
    <property type="entry name" value="GPCR_Rhodpsn"/>
</dbReference>
<evidence type="ECO:0000256" key="8">
    <source>
        <dbReference type="RuleBase" id="RU000688"/>
    </source>
</evidence>
<dbReference type="Pfam" id="PF00001">
    <property type="entry name" value="7tm_1"/>
    <property type="match status" value="1"/>
</dbReference>
<feature type="transmembrane region" description="Helical" evidence="9">
    <location>
        <begin position="59"/>
        <end position="83"/>
    </location>
</feature>
<dbReference type="RefSeq" id="XP_013385647.1">
    <property type="nucleotide sequence ID" value="XM_013530193.1"/>
</dbReference>
<gene>
    <name evidence="12 13" type="primary">LOC106155391</name>
</gene>
<evidence type="ECO:0000313" key="11">
    <source>
        <dbReference type="Proteomes" id="UP000085678"/>
    </source>
</evidence>
<keyword evidence="4 8" id="KW-0297">G-protein coupled receptor</keyword>
<dbReference type="OrthoDB" id="10037617at2759"/>
<evidence type="ECO:0000256" key="9">
    <source>
        <dbReference type="SAM" id="Phobius"/>
    </source>
</evidence>
<evidence type="ECO:0000313" key="13">
    <source>
        <dbReference type="RefSeq" id="XP_013385647.1"/>
    </source>
</evidence>
<keyword evidence="7 8" id="KW-0807">Transducer</keyword>
<dbReference type="GO" id="GO:0005886">
    <property type="term" value="C:plasma membrane"/>
    <property type="evidence" value="ECO:0007669"/>
    <property type="project" value="TreeGrafter"/>
</dbReference>
<evidence type="ECO:0000256" key="5">
    <source>
        <dbReference type="ARBA" id="ARBA00023136"/>
    </source>
</evidence>
<feature type="domain" description="G-protein coupled receptors family 1 profile" evidence="10">
    <location>
        <begin position="75"/>
        <end position="337"/>
    </location>
</feature>
<dbReference type="PROSITE" id="PS50262">
    <property type="entry name" value="G_PROTEIN_RECEP_F1_2"/>
    <property type="match status" value="1"/>
</dbReference>
<dbReference type="OMA" id="IMIVANA"/>
<name>A0A1S3HI01_LINAN</name>
<dbReference type="STRING" id="7574.A0A1S3HI01"/>
<evidence type="ECO:0000259" key="10">
    <source>
        <dbReference type="PROSITE" id="PS50262"/>
    </source>
</evidence>
<dbReference type="GO" id="GO:0004930">
    <property type="term" value="F:G protein-coupled receptor activity"/>
    <property type="evidence" value="ECO:0007669"/>
    <property type="project" value="UniProtKB-KW"/>
</dbReference>
<protein>
    <submittedName>
        <fullName evidence="12 13">RYamide receptor</fullName>
    </submittedName>
</protein>
<keyword evidence="3 9" id="KW-1133">Transmembrane helix</keyword>
<reference evidence="12 13" key="1">
    <citation type="submission" date="2025-04" db="UniProtKB">
        <authorList>
            <consortium name="RefSeq"/>
        </authorList>
    </citation>
    <scope>IDENTIFICATION</scope>
    <source>
        <tissue evidence="12 13">Gonads</tissue>
    </source>
</reference>
<sequence>MEIGNTTSFWVNYSTFNHPPDTMLNTSGKVTSSISNNQGSWTESGITEIFFTFDKPATVVLFALYIPIFVVALFANVLVIYIVMRFKAMRRAKNLFIFSLALADLGVTFICMPVSLGVIVYKVWIYGAALCKLSWYMQGVCVATSILTLQAMALDRYISIRHPMSGNRLKTSKQIIQILAGIWVFSLLFLGPILYVRQVDSYAHLPVIGSLDFCAEKWPRPDGKDKMAYGILLLLIVYVIPCAVVAVCYAFIGKTLFSKELQKESDINNTTSTLIRGRKRAARTLIGLIIVFICCWLPYNITSMYLDVVSTETDELKMLPFTLWLGHAHSALNPVLYCLFNKRFGKYIKKAFTCKKEDYKAPHLANHFG</sequence>
<keyword evidence="2 8" id="KW-0812">Transmembrane</keyword>
<dbReference type="Proteomes" id="UP000085678">
    <property type="component" value="Unplaced"/>
</dbReference>
<feature type="transmembrane region" description="Helical" evidence="9">
    <location>
        <begin position="321"/>
        <end position="340"/>
    </location>
</feature>
<dbReference type="InterPro" id="IPR017452">
    <property type="entry name" value="GPCR_Rhodpsn_7TM"/>
</dbReference>
<comment type="subcellular location">
    <subcellularLocation>
        <location evidence="1">Membrane</location>
        <topology evidence="1">Multi-pass membrane protein</topology>
    </subcellularLocation>
</comment>
<keyword evidence="6 8" id="KW-0675">Receptor</keyword>
<keyword evidence="11" id="KW-1185">Reference proteome</keyword>
<evidence type="ECO:0000256" key="6">
    <source>
        <dbReference type="ARBA" id="ARBA00023170"/>
    </source>
</evidence>
<dbReference type="AlphaFoldDB" id="A0A1S3HI01"/>
<dbReference type="CDD" id="cd14993">
    <property type="entry name" value="7tmA_CCKR-like"/>
    <property type="match status" value="1"/>
</dbReference>
<keyword evidence="5 9" id="KW-0472">Membrane</keyword>
<dbReference type="PRINTS" id="PR00237">
    <property type="entry name" value="GPCRRHODOPSN"/>
</dbReference>
<proteinExistence type="inferred from homology"/>
<comment type="similarity">
    <text evidence="8">Belongs to the G-protein coupled receptor 1 family.</text>
</comment>
<evidence type="ECO:0000256" key="7">
    <source>
        <dbReference type="ARBA" id="ARBA00023224"/>
    </source>
</evidence>
<dbReference type="PANTHER" id="PTHR45695">
    <property type="entry name" value="LEUCOKININ RECEPTOR-RELATED"/>
    <property type="match status" value="1"/>
</dbReference>
<dbReference type="SUPFAM" id="SSF81321">
    <property type="entry name" value="Family A G protein-coupled receptor-like"/>
    <property type="match status" value="1"/>
</dbReference>
<evidence type="ECO:0000256" key="1">
    <source>
        <dbReference type="ARBA" id="ARBA00004141"/>
    </source>
</evidence>
<dbReference type="PROSITE" id="PS00237">
    <property type="entry name" value="G_PROTEIN_RECEP_F1_1"/>
    <property type="match status" value="1"/>
</dbReference>